<keyword evidence="1" id="KW-1133">Transmembrane helix</keyword>
<sequence length="218" mass="24677">MKKGDFIWGGILLIWILILVIPVSRDLFITVTGEYPYVSGFIKFAVLATMGELLGMRISYGYWKQPNGVMFRAIIWGVIGIVITLGLPVFSKGVEAAQEMGKLPFKESIFAHAFLTSAIMNILQSPAVFLFHKCTDTYIDIRHYKNGGRVSLRDITNKIDWYTYIDFTVLKTIPFFWIPCHTIVFLFEPQYQVIVSAFASIALGLILAMANKSKLKSF</sequence>
<dbReference type="AlphaFoldDB" id="A0A2P2BUN9"/>
<feature type="transmembrane region" description="Helical" evidence="1">
    <location>
        <begin position="7"/>
        <end position="25"/>
    </location>
</feature>
<accession>A0A2P2BUN9</accession>
<name>A0A2P2BUN9_9FIRM</name>
<dbReference type="RefSeq" id="WP_092923403.1">
    <property type="nucleotide sequence ID" value="NZ_FJTZ01000012.1"/>
</dbReference>
<feature type="transmembrane region" description="Helical" evidence="1">
    <location>
        <begin position="161"/>
        <end position="187"/>
    </location>
</feature>
<dbReference type="KEGG" id="rhom:FRIFI_2536"/>
<dbReference type="Proteomes" id="UP000245695">
    <property type="component" value="Chromosome 1"/>
</dbReference>
<proteinExistence type="predicted"/>
<evidence type="ECO:0000313" key="3">
    <source>
        <dbReference type="Proteomes" id="UP000245695"/>
    </source>
</evidence>
<feature type="transmembrane region" description="Helical" evidence="1">
    <location>
        <begin position="193"/>
        <end position="210"/>
    </location>
</feature>
<feature type="transmembrane region" description="Helical" evidence="1">
    <location>
        <begin position="69"/>
        <end position="89"/>
    </location>
</feature>
<feature type="transmembrane region" description="Helical" evidence="1">
    <location>
        <begin position="37"/>
        <end position="57"/>
    </location>
</feature>
<keyword evidence="1" id="KW-0812">Transmembrane</keyword>
<keyword evidence="1" id="KW-0472">Membrane</keyword>
<evidence type="ECO:0000256" key="1">
    <source>
        <dbReference type="SAM" id="Phobius"/>
    </source>
</evidence>
<protein>
    <submittedName>
        <fullName evidence="2">Mpv17/PMP22</fullName>
    </submittedName>
</protein>
<organism evidence="2 3">
    <name type="scientific">Romboutsia hominis</name>
    <dbReference type="NCBI Taxonomy" id="1507512"/>
    <lineage>
        <taxon>Bacteria</taxon>
        <taxon>Bacillati</taxon>
        <taxon>Bacillota</taxon>
        <taxon>Clostridia</taxon>
        <taxon>Peptostreptococcales</taxon>
        <taxon>Peptostreptococcaceae</taxon>
        <taxon>Romboutsia</taxon>
    </lineage>
</organism>
<gene>
    <name evidence="2" type="ORF">FRIFI_2536</name>
</gene>
<keyword evidence="3" id="KW-1185">Reference proteome</keyword>
<dbReference type="EMBL" id="LN650648">
    <property type="protein sequence ID" value="CEI74059.1"/>
    <property type="molecule type" value="Genomic_DNA"/>
</dbReference>
<evidence type="ECO:0000313" key="2">
    <source>
        <dbReference type="EMBL" id="CEI74059.1"/>
    </source>
</evidence>
<reference evidence="2 3" key="1">
    <citation type="submission" date="2014-09" db="EMBL/GenBank/DDBJ databases">
        <authorList>
            <person name="Hornung B.V."/>
        </authorList>
    </citation>
    <scope>NUCLEOTIDE SEQUENCE [LARGE SCALE GENOMIC DNA]</scope>
    <source>
        <strain evidence="2 3">FRIFI</strain>
    </source>
</reference>
<feature type="transmembrane region" description="Helical" evidence="1">
    <location>
        <begin position="109"/>
        <end position="132"/>
    </location>
</feature>